<keyword evidence="1" id="KW-0472">Membrane</keyword>
<accession>A0ABR2BMJ3</accession>
<sequence>MNESSLKSQWKMPTNFLLSIVTSTLFYLTGFKLTVGIAFRNETDTLAFPASKKRLHCWLLWTFSCMEIWSPAPKGKG</sequence>
<keyword evidence="3" id="KW-1185">Reference proteome</keyword>
<proteinExistence type="predicted"/>
<dbReference type="EMBL" id="JBBPBM010000103">
    <property type="protein sequence ID" value="KAK8508354.1"/>
    <property type="molecule type" value="Genomic_DNA"/>
</dbReference>
<reference evidence="2 3" key="1">
    <citation type="journal article" date="2024" name="G3 (Bethesda)">
        <title>Genome assembly of Hibiscus sabdariffa L. provides insights into metabolisms of medicinal natural products.</title>
        <authorList>
            <person name="Kim T."/>
        </authorList>
    </citation>
    <scope>NUCLEOTIDE SEQUENCE [LARGE SCALE GENOMIC DNA]</scope>
    <source>
        <strain evidence="2">TK-2024</strain>
        <tissue evidence="2">Old leaves</tissue>
    </source>
</reference>
<evidence type="ECO:0000256" key="1">
    <source>
        <dbReference type="SAM" id="Phobius"/>
    </source>
</evidence>
<comment type="caution">
    <text evidence="2">The sequence shown here is derived from an EMBL/GenBank/DDBJ whole genome shotgun (WGS) entry which is preliminary data.</text>
</comment>
<name>A0ABR2BMJ3_9ROSI</name>
<keyword evidence="1" id="KW-0812">Transmembrane</keyword>
<gene>
    <name evidence="2" type="ORF">V6N12_019533</name>
</gene>
<protein>
    <submittedName>
        <fullName evidence="2">Uncharacterized protein</fullName>
    </submittedName>
</protein>
<evidence type="ECO:0000313" key="2">
    <source>
        <dbReference type="EMBL" id="KAK8508354.1"/>
    </source>
</evidence>
<feature type="transmembrane region" description="Helical" evidence="1">
    <location>
        <begin position="16"/>
        <end position="35"/>
    </location>
</feature>
<organism evidence="2 3">
    <name type="scientific">Hibiscus sabdariffa</name>
    <name type="common">roselle</name>
    <dbReference type="NCBI Taxonomy" id="183260"/>
    <lineage>
        <taxon>Eukaryota</taxon>
        <taxon>Viridiplantae</taxon>
        <taxon>Streptophyta</taxon>
        <taxon>Embryophyta</taxon>
        <taxon>Tracheophyta</taxon>
        <taxon>Spermatophyta</taxon>
        <taxon>Magnoliopsida</taxon>
        <taxon>eudicotyledons</taxon>
        <taxon>Gunneridae</taxon>
        <taxon>Pentapetalae</taxon>
        <taxon>rosids</taxon>
        <taxon>malvids</taxon>
        <taxon>Malvales</taxon>
        <taxon>Malvaceae</taxon>
        <taxon>Malvoideae</taxon>
        <taxon>Hibiscus</taxon>
    </lineage>
</organism>
<evidence type="ECO:0000313" key="3">
    <source>
        <dbReference type="Proteomes" id="UP001472677"/>
    </source>
</evidence>
<keyword evidence="1" id="KW-1133">Transmembrane helix</keyword>
<dbReference type="Proteomes" id="UP001472677">
    <property type="component" value="Unassembled WGS sequence"/>
</dbReference>